<feature type="region of interest" description="Disordered" evidence="1">
    <location>
        <begin position="35"/>
        <end position="59"/>
    </location>
</feature>
<accession>A0A0C2SVK8</accession>
<keyword evidence="3" id="KW-1185">Reference proteome</keyword>
<evidence type="ECO:0000313" key="3">
    <source>
        <dbReference type="Proteomes" id="UP000054549"/>
    </source>
</evidence>
<feature type="compositionally biased region" description="Basic and acidic residues" evidence="1">
    <location>
        <begin position="1"/>
        <end position="15"/>
    </location>
</feature>
<dbReference type="AlphaFoldDB" id="A0A0C2SVK8"/>
<gene>
    <name evidence="2" type="ORF">M378DRAFT_340030</name>
</gene>
<name>A0A0C2SVK8_AMAMK</name>
<dbReference type="InParanoid" id="A0A0C2SVK8"/>
<sequence>MIDDDLRHDTEGERRKLSRSVSFTDAAPSIQYDHARPKHNEDLTIVEGMEPEPYKHNRL</sequence>
<dbReference type="Proteomes" id="UP000054549">
    <property type="component" value="Unassembled WGS sequence"/>
</dbReference>
<reference evidence="2 3" key="1">
    <citation type="submission" date="2014-04" db="EMBL/GenBank/DDBJ databases">
        <title>Evolutionary Origins and Diversification of the Mycorrhizal Mutualists.</title>
        <authorList>
            <consortium name="DOE Joint Genome Institute"/>
            <consortium name="Mycorrhizal Genomics Consortium"/>
            <person name="Kohler A."/>
            <person name="Kuo A."/>
            <person name="Nagy L.G."/>
            <person name="Floudas D."/>
            <person name="Copeland A."/>
            <person name="Barry K.W."/>
            <person name="Cichocki N."/>
            <person name="Veneault-Fourrey C."/>
            <person name="LaButti K."/>
            <person name="Lindquist E.A."/>
            <person name="Lipzen A."/>
            <person name="Lundell T."/>
            <person name="Morin E."/>
            <person name="Murat C."/>
            <person name="Riley R."/>
            <person name="Ohm R."/>
            <person name="Sun H."/>
            <person name="Tunlid A."/>
            <person name="Henrissat B."/>
            <person name="Grigoriev I.V."/>
            <person name="Hibbett D.S."/>
            <person name="Martin F."/>
        </authorList>
    </citation>
    <scope>NUCLEOTIDE SEQUENCE [LARGE SCALE GENOMIC DNA]</scope>
    <source>
        <strain evidence="2 3">Koide BX008</strain>
    </source>
</reference>
<evidence type="ECO:0000256" key="1">
    <source>
        <dbReference type="SAM" id="MobiDB-lite"/>
    </source>
</evidence>
<dbReference type="EMBL" id="KN818347">
    <property type="protein sequence ID" value="KIL58099.1"/>
    <property type="molecule type" value="Genomic_DNA"/>
</dbReference>
<organism evidence="2 3">
    <name type="scientific">Amanita muscaria (strain Koide BX008)</name>
    <dbReference type="NCBI Taxonomy" id="946122"/>
    <lineage>
        <taxon>Eukaryota</taxon>
        <taxon>Fungi</taxon>
        <taxon>Dikarya</taxon>
        <taxon>Basidiomycota</taxon>
        <taxon>Agaricomycotina</taxon>
        <taxon>Agaricomycetes</taxon>
        <taxon>Agaricomycetidae</taxon>
        <taxon>Agaricales</taxon>
        <taxon>Pluteineae</taxon>
        <taxon>Amanitaceae</taxon>
        <taxon>Amanita</taxon>
    </lineage>
</organism>
<proteinExistence type="predicted"/>
<dbReference type="HOGENOM" id="CLU_2960226_0_0_1"/>
<evidence type="ECO:0000313" key="2">
    <source>
        <dbReference type="EMBL" id="KIL58099.1"/>
    </source>
</evidence>
<dbReference type="OrthoDB" id="202825at2759"/>
<feature type="region of interest" description="Disordered" evidence="1">
    <location>
        <begin position="1"/>
        <end position="22"/>
    </location>
</feature>
<protein>
    <submittedName>
        <fullName evidence="2">Uncharacterized protein</fullName>
    </submittedName>
</protein>